<dbReference type="Proteomes" id="UP000190888">
    <property type="component" value="Unassembled WGS sequence"/>
</dbReference>
<accession>A0A1T4NZE6</accession>
<protein>
    <submittedName>
        <fullName evidence="1">Uncharacterized protein</fullName>
    </submittedName>
</protein>
<evidence type="ECO:0000313" key="2">
    <source>
        <dbReference type="Proteomes" id="UP000190888"/>
    </source>
</evidence>
<dbReference type="STRING" id="413434.SAMN04488132_10566"/>
<gene>
    <name evidence="1" type="ORF">SAMN04488132_10566</name>
</gene>
<sequence length="339" mass="38844">MADELYEHIERLKSGLSGISKNPLLDLFPDNKLREIDRRAIQEPFIRAQRKDMLRHLVSAKIDHSEHIEHAFSLFNEIDVFDHLKGKCSIQPVFKTKGPTPDFLLNLANGSYINLELKTIFFADSTNVIRNIQDQYLKVNIHIEGVRSGKISDTEGPIVSWNSFRKPGAQNVSRYDIIQLIQGKLDKVANMKQLQYEDNPAILMIDFAPLDYHFFLQEALPYYLFPNNACILSGIFWHVCFGKIGERTMEWPEFPGKPCVGEAMIREGLLYRNWPVRAIVIGLGMGEGKRLIGLHAADMEDYNILQTLHSICDFVNNDLNTNYIDIGCDPLKQYANKMV</sequence>
<dbReference type="RefSeq" id="WP_078831400.1">
    <property type="nucleotide sequence ID" value="NZ_FUWH01000005.1"/>
</dbReference>
<dbReference type="OrthoDB" id="8254549at2"/>
<evidence type="ECO:0000313" key="1">
    <source>
        <dbReference type="EMBL" id="SJZ84585.1"/>
    </source>
</evidence>
<dbReference type="AlphaFoldDB" id="A0A1T4NZE6"/>
<name>A0A1T4NZE6_9BACT</name>
<reference evidence="1 2" key="1">
    <citation type="submission" date="2017-02" db="EMBL/GenBank/DDBJ databases">
        <authorList>
            <person name="Peterson S.W."/>
        </authorList>
    </citation>
    <scope>NUCLEOTIDE SEQUENCE [LARGE SCALE GENOMIC DNA]</scope>
    <source>
        <strain evidence="1 2">DSM 22335</strain>
    </source>
</reference>
<keyword evidence="2" id="KW-1185">Reference proteome</keyword>
<organism evidence="1 2">
    <name type="scientific">Sediminibacterium ginsengisoli</name>
    <dbReference type="NCBI Taxonomy" id="413434"/>
    <lineage>
        <taxon>Bacteria</taxon>
        <taxon>Pseudomonadati</taxon>
        <taxon>Bacteroidota</taxon>
        <taxon>Chitinophagia</taxon>
        <taxon>Chitinophagales</taxon>
        <taxon>Chitinophagaceae</taxon>
        <taxon>Sediminibacterium</taxon>
    </lineage>
</organism>
<proteinExistence type="predicted"/>
<dbReference type="EMBL" id="FUWH01000005">
    <property type="protein sequence ID" value="SJZ84585.1"/>
    <property type="molecule type" value="Genomic_DNA"/>
</dbReference>